<dbReference type="NCBIfam" id="TIGR00613">
    <property type="entry name" value="reco"/>
    <property type="match status" value="1"/>
</dbReference>
<sequence>MNRVITTTGIVLRKRQLLRSDLQFTIFTEEIGKINIFAKGIRKITSKRLPNLQTGNLIKIQINQHNNAFYLQTAQLISALSSIKQRSEQIEQLYLLFFILDRLLPEAQRENEVFKEVISFIIKFSKEIRFSNNFLHQALKNIVN</sequence>
<evidence type="ECO:0000256" key="3">
    <source>
        <dbReference type="ARBA" id="ARBA00023204"/>
    </source>
</evidence>
<proteinExistence type="predicted"/>
<dbReference type="Proteomes" id="UP000230116">
    <property type="component" value="Unassembled WGS sequence"/>
</dbReference>
<keyword evidence="3" id="KW-0234">DNA repair</keyword>
<dbReference type="PANTHER" id="PTHR33991:SF1">
    <property type="entry name" value="DNA REPAIR PROTEIN RECO"/>
    <property type="match status" value="1"/>
</dbReference>
<dbReference type="GO" id="GO:0043590">
    <property type="term" value="C:bacterial nucleoid"/>
    <property type="evidence" value="ECO:0007669"/>
    <property type="project" value="TreeGrafter"/>
</dbReference>
<name>A0A2M7E417_9BACT</name>
<dbReference type="GO" id="GO:0006302">
    <property type="term" value="P:double-strand break repair"/>
    <property type="evidence" value="ECO:0007669"/>
    <property type="project" value="TreeGrafter"/>
</dbReference>
<evidence type="ECO:0000313" key="5">
    <source>
        <dbReference type="EMBL" id="PIV62453.1"/>
    </source>
</evidence>
<evidence type="ECO:0000256" key="1">
    <source>
        <dbReference type="ARBA" id="ARBA00022763"/>
    </source>
</evidence>
<feature type="non-terminal residue" evidence="5">
    <location>
        <position position="144"/>
    </location>
</feature>
<evidence type="ECO:0000256" key="2">
    <source>
        <dbReference type="ARBA" id="ARBA00023172"/>
    </source>
</evidence>
<protein>
    <submittedName>
        <fullName evidence="5">DNA repair protein RecO</fullName>
    </submittedName>
</protein>
<dbReference type="InterPro" id="IPR003717">
    <property type="entry name" value="RecO"/>
</dbReference>
<dbReference type="SUPFAM" id="SSF50249">
    <property type="entry name" value="Nucleic acid-binding proteins"/>
    <property type="match status" value="1"/>
</dbReference>
<dbReference type="InterPro" id="IPR022572">
    <property type="entry name" value="DNA_rep/recomb_RecO_N"/>
</dbReference>
<dbReference type="EMBL" id="PETM01000057">
    <property type="protein sequence ID" value="PIV62453.1"/>
    <property type="molecule type" value="Genomic_DNA"/>
</dbReference>
<dbReference type="PANTHER" id="PTHR33991">
    <property type="entry name" value="DNA REPAIR PROTEIN RECO"/>
    <property type="match status" value="1"/>
</dbReference>
<feature type="domain" description="DNA replication/recombination mediator RecO N-terminal" evidence="4">
    <location>
        <begin position="4"/>
        <end position="78"/>
    </location>
</feature>
<dbReference type="GO" id="GO:0006310">
    <property type="term" value="P:DNA recombination"/>
    <property type="evidence" value="ECO:0007669"/>
    <property type="project" value="UniProtKB-KW"/>
</dbReference>
<dbReference type="InterPro" id="IPR012340">
    <property type="entry name" value="NA-bd_OB-fold"/>
</dbReference>
<dbReference type="Gene3D" id="2.40.50.140">
    <property type="entry name" value="Nucleic acid-binding proteins"/>
    <property type="match status" value="1"/>
</dbReference>
<accession>A0A2M7E417</accession>
<dbReference type="AlphaFoldDB" id="A0A2M7E417"/>
<keyword evidence="1" id="KW-0227">DNA damage</keyword>
<gene>
    <name evidence="5" type="primary">recO</name>
    <name evidence="5" type="ORF">COS12_02375</name>
</gene>
<keyword evidence="2" id="KW-0233">DNA recombination</keyword>
<organism evidence="5 6">
    <name type="scientific">Candidatus Roizmanbacteria bacterium CG01_land_8_20_14_3_00_33_9</name>
    <dbReference type="NCBI Taxonomy" id="1974843"/>
    <lineage>
        <taxon>Bacteria</taxon>
        <taxon>Candidatus Roizmaniibacteriota</taxon>
    </lineage>
</organism>
<evidence type="ECO:0000313" key="6">
    <source>
        <dbReference type="Proteomes" id="UP000230116"/>
    </source>
</evidence>
<comment type="caution">
    <text evidence="5">The sequence shown here is derived from an EMBL/GenBank/DDBJ whole genome shotgun (WGS) entry which is preliminary data.</text>
</comment>
<dbReference type="Pfam" id="PF11967">
    <property type="entry name" value="RecO_N"/>
    <property type="match status" value="1"/>
</dbReference>
<evidence type="ECO:0000259" key="4">
    <source>
        <dbReference type="Pfam" id="PF11967"/>
    </source>
</evidence>
<reference evidence="6" key="1">
    <citation type="submission" date="2017-09" db="EMBL/GenBank/DDBJ databases">
        <title>Depth-based differentiation of microbial function through sediment-hosted aquifers and enrichment of novel symbionts in the deep terrestrial subsurface.</title>
        <authorList>
            <person name="Probst A.J."/>
            <person name="Ladd B."/>
            <person name="Jarett J.K."/>
            <person name="Geller-Mcgrath D.E."/>
            <person name="Sieber C.M.K."/>
            <person name="Emerson J.B."/>
            <person name="Anantharaman K."/>
            <person name="Thomas B.C."/>
            <person name="Malmstrom R."/>
            <person name="Stieglmeier M."/>
            <person name="Klingl A."/>
            <person name="Woyke T."/>
            <person name="Ryan C.M."/>
            <person name="Banfield J.F."/>
        </authorList>
    </citation>
    <scope>NUCLEOTIDE SEQUENCE [LARGE SCALE GENOMIC DNA]</scope>
</reference>